<keyword evidence="4" id="KW-0539">Nucleus</keyword>
<evidence type="ECO:0000256" key="5">
    <source>
        <dbReference type="PROSITE-ProRule" id="PRU00176"/>
    </source>
</evidence>
<feature type="region of interest" description="Disordered" evidence="7">
    <location>
        <begin position="181"/>
        <end position="256"/>
    </location>
</feature>
<dbReference type="PROSITE" id="PS50102">
    <property type="entry name" value="RRM"/>
    <property type="match status" value="1"/>
</dbReference>
<dbReference type="InterPro" id="IPR035979">
    <property type="entry name" value="RBD_domain_sf"/>
</dbReference>
<dbReference type="GO" id="GO:0003729">
    <property type="term" value="F:mRNA binding"/>
    <property type="evidence" value="ECO:0007669"/>
    <property type="project" value="TreeGrafter"/>
</dbReference>
<evidence type="ECO:0000259" key="8">
    <source>
        <dbReference type="PROSITE" id="PS50102"/>
    </source>
</evidence>
<feature type="domain" description="RRM" evidence="8">
    <location>
        <begin position="58"/>
        <end position="155"/>
    </location>
</feature>
<gene>
    <name evidence="9" type="ORF">GSOID_T00015580001</name>
</gene>
<dbReference type="PANTHER" id="PTHR48039:SF5">
    <property type="entry name" value="RNA-BINDING PROTEIN 28"/>
    <property type="match status" value="1"/>
</dbReference>
<dbReference type="Proteomes" id="UP000001307">
    <property type="component" value="Unassembled WGS sequence"/>
</dbReference>
<dbReference type="GO" id="GO:0005730">
    <property type="term" value="C:nucleolus"/>
    <property type="evidence" value="ECO:0007669"/>
    <property type="project" value="TreeGrafter"/>
</dbReference>
<dbReference type="InterPro" id="IPR051945">
    <property type="entry name" value="RRM_MRD1_RNA_proc_ribogen"/>
</dbReference>
<protein>
    <recommendedName>
        <fullName evidence="8">RRM domain-containing protein</fullName>
    </recommendedName>
</protein>
<dbReference type="InParanoid" id="E4XN29"/>
<dbReference type="Pfam" id="PF00076">
    <property type="entry name" value="RRM_1"/>
    <property type="match status" value="1"/>
</dbReference>
<keyword evidence="2" id="KW-0677">Repeat</keyword>
<dbReference type="InterPro" id="IPR012677">
    <property type="entry name" value="Nucleotide-bd_a/b_plait_sf"/>
</dbReference>
<name>E4XN29_OIKDI</name>
<dbReference type="InterPro" id="IPR000504">
    <property type="entry name" value="RRM_dom"/>
</dbReference>
<feature type="compositionally biased region" description="Basic residues" evidence="7">
    <location>
        <begin position="274"/>
        <end position="283"/>
    </location>
</feature>
<evidence type="ECO:0000313" key="10">
    <source>
        <dbReference type="Proteomes" id="UP000001307"/>
    </source>
</evidence>
<evidence type="ECO:0000256" key="4">
    <source>
        <dbReference type="ARBA" id="ARBA00023242"/>
    </source>
</evidence>
<evidence type="ECO:0000256" key="6">
    <source>
        <dbReference type="SAM" id="Coils"/>
    </source>
</evidence>
<evidence type="ECO:0000256" key="3">
    <source>
        <dbReference type="ARBA" id="ARBA00022884"/>
    </source>
</evidence>
<dbReference type="CDD" id="cd12416">
    <property type="entry name" value="RRM4_RBM28_like"/>
    <property type="match status" value="1"/>
</dbReference>
<feature type="coiled-coil region" evidence="6">
    <location>
        <begin position="150"/>
        <end position="177"/>
    </location>
</feature>
<evidence type="ECO:0000256" key="1">
    <source>
        <dbReference type="ARBA" id="ARBA00004123"/>
    </source>
</evidence>
<dbReference type="PANTHER" id="PTHR48039">
    <property type="entry name" value="RNA-BINDING MOTIF PROTEIN 14B"/>
    <property type="match status" value="1"/>
</dbReference>
<keyword evidence="6" id="KW-0175">Coiled coil</keyword>
<accession>E4XN29</accession>
<dbReference type="AlphaFoldDB" id="E4XN29"/>
<organism evidence="9">
    <name type="scientific">Oikopleura dioica</name>
    <name type="common">Tunicate</name>
    <dbReference type="NCBI Taxonomy" id="34765"/>
    <lineage>
        <taxon>Eukaryota</taxon>
        <taxon>Metazoa</taxon>
        <taxon>Chordata</taxon>
        <taxon>Tunicata</taxon>
        <taxon>Appendicularia</taxon>
        <taxon>Copelata</taxon>
        <taxon>Oikopleuridae</taxon>
        <taxon>Oikopleura</taxon>
    </lineage>
</organism>
<dbReference type="SUPFAM" id="SSF54928">
    <property type="entry name" value="RNA-binding domain, RBD"/>
    <property type="match status" value="1"/>
</dbReference>
<feature type="compositionally biased region" description="Basic and acidic residues" evidence="7">
    <location>
        <begin position="314"/>
        <end position="329"/>
    </location>
</feature>
<feature type="region of interest" description="Disordered" evidence="7">
    <location>
        <begin position="273"/>
        <end position="333"/>
    </location>
</feature>
<proteinExistence type="predicted"/>
<evidence type="ECO:0000256" key="7">
    <source>
        <dbReference type="SAM" id="MobiDB-lite"/>
    </source>
</evidence>
<sequence>MSHRRIFFACSREPFAPSATETVALGQEISEQDRTRRQHFAELKFQKLKNMENFVDPSKIVIHNIPKSYSEEDVHLLARKAANGDIKMEVGKRRSKTESCHLMRSTDPEEQNQSLGFAFIKFQNAADAMKALRVLNNHPTAFFDDKRPIVEFAVENAKALKILADRHERNSKKIELRKKMDAMSMNEPEPGQIQKRKRPWQIAREERKKKRRAARLEEANNDDVHPERKIKATQAHTQKNKPAPKEPAVQPAAEQDKPEYAGIAVQRGIAGQLKRSKHTGTKIRARDRGKITLQRQQEQKIKRKENLKKLSVTVKKEKGAKPKEKKEDPGFDSLVASYKSKISAGLKLL</sequence>
<dbReference type="EMBL" id="FN653081">
    <property type="protein sequence ID" value="CBY25082.1"/>
    <property type="molecule type" value="Genomic_DNA"/>
</dbReference>
<dbReference type="OrthoDB" id="3945418at2759"/>
<keyword evidence="10" id="KW-1185">Reference proteome</keyword>
<dbReference type="Gene3D" id="3.30.70.330">
    <property type="match status" value="1"/>
</dbReference>
<evidence type="ECO:0000313" key="9">
    <source>
        <dbReference type="EMBL" id="CBY25082.1"/>
    </source>
</evidence>
<keyword evidence="3 5" id="KW-0694">RNA-binding</keyword>
<comment type="subcellular location">
    <subcellularLocation>
        <location evidence="1">Nucleus</location>
    </subcellularLocation>
</comment>
<feature type="compositionally biased region" description="Basic and acidic residues" evidence="7">
    <location>
        <begin position="214"/>
        <end position="230"/>
    </location>
</feature>
<dbReference type="SMART" id="SM00360">
    <property type="entry name" value="RRM"/>
    <property type="match status" value="1"/>
</dbReference>
<reference evidence="9" key="1">
    <citation type="journal article" date="2010" name="Science">
        <title>Plasticity of animal genome architecture unmasked by rapid evolution of a pelagic tunicate.</title>
        <authorList>
            <person name="Denoeud F."/>
            <person name="Henriet S."/>
            <person name="Mungpakdee S."/>
            <person name="Aury J.M."/>
            <person name="Da Silva C."/>
            <person name="Brinkmann H."/>
            <person name="Mikhaleva J."/>
            <person name="Olsen L.C."/>
            <person name="Jubin C."/>
            <person name="Canestro C."/>
            <person name="Bouquet J.M."/>
            <person name="Danks G."/>
            <person name="Poulain J."/>
            <person name="Campsteijn C."/>
            <person name="Adamski M."/>
            <person name="Cross I."/>
            <person name="Yadetie F."/>
            <person name="Muffato M."/>
            <person name="Louis A."/>
            <person name="Butcher S."/>
            <person name="Tsagkogeorga G."/>
            <person name="Konrad A."/>
            <person name="Singh S."/>
            <person name="Jensen M.F."/>
            <person name="Cong E.H."/>
            <person name="Eikeseth-Otteraa H."/>
            <person name="Noel B."/>
            <person name="Anthouard V."/>
            <person name="Porcel B.M."/>
            <person name="Kachouri-Lafond R."/>
            <person name="Nishino A."/>
            <person name="Ugolini M."/>
            <person name="Chourrout P."/>
            <person name="Nishida H."/>
            <person name="Aasland R."/>
            <person name="Huzurbazar S."/>
            <person name="Westhof E."/>
            <person name="Delsuc F."/>
            <person name="Lehrach H."/>
            <person name="Reinhardt R."/>
            <person name="Weissenbach J."/>
            <person name="Roy S.W."/>
            <person name="Artiguenave F."/>
            <person name="Postlethwait J.H."/>
            <person name="Manak J.R."/>
            <person name="Thompson E.M."/>
            <person name="Jaillon O."/>
            <person name="Du Pasquier L."/>
            <person name="Boudinot P."/>
            <person name="Liberles D.A."/>
            <person name="Volff J.N."/>
            <person name="Philippe H."/>
            <person name="Lenhard B."/>
            <person name="Roest Crollius H."/>
            <person name="Wincker P."/>
            <person name="Chourrout D."/>
        </authorList>
    </citation>
    <scope>NUCLEOTIDE SEQUENCE [LARGE SCALE GENOMIC DNA]</scope>
</reference>
<evidence type="ECO:0000256" key="2">
    <source>
        <dbReference type="ARBA" id="ARBA00022737"/>
    </source>
</evidence>